<dbReference type="AlphaFoldDB" id="A0A1I6UKA2"/>
<dbReference type="Proteomes" id="UP000198660">
    <property type="component" value="Unassembled WGS sequence"/>
</dbReference>
<dbReference type="SUPFAM" id="SSF56214">
    <property type="entry name" value="4'-phosphopantetheinyl transferase"/>
    <property type="match status" value="2"/>
</dbReference>
<evidence type="ECO:0000259" key="3">
    <source>
        <dbReference type="Pfam" id="PF01648"/>
    </source>
</evidence>
<evidence type="ECO:0000256" key="2">
    <source>
        <dbReference type="ARBA" id="ARBA00022679"/>
    </source>
</evidence>
<evidence type="ECO:0000313" key="5">
    <source>
        <dbReference type="EMBL" id="SFT01882.1"/>
    </source>
</evidence>
<dbReference type="GO" id="GO:0008897">
    <property type="term" value="F:holo-[acyl-carrier-protein] synthase activity"/>
    <property type="evidence" value="ECO:0007669"/>
    <property type="project" value="InterPro"/>
</dbReference>
<dbReference type="OrthoDB" id="9808281at2"/>
<proteinExistence type="inferred from homology"/>
<reference evidence="6" key="1">
    <citation type="submission" date="2016-10" db="EMBL/GenBank/DDBJ databases">
        <authorList>
            <person name="Varghese N."/>
            <person name="Submissions S."/>
        </authorList>
    </citation>
    <scope>NUCLEOTIDE SEQUENCE [LARGE SCALE GENOMIC DNA]</scope>
    <source>
        <strain evidence="6">DSM 45789</strain>
    </source>
</reference>
<feature type="domain" description="4'-phosphopantetheinyl transferase N-terminal" evidence="4">
    <location>
        <begin position="22"/>
        <end position="102"/>
    </location>
</feature>
<feature type="domain" description="4'-phosphopantetheinyl transferase" evidence="3">
    <location>
        <begin position="110"/>
        <end position="190"/>
    </location>
</feature>
<protein>
    <submittedName>
        <fullName evidence="5">4'-phosphopantetheinyl transferase</fullName>
    </submittedName>
</protein>
<dbReference type="InterPro" id="IPR055066">
    <property type="entry name" value="AASDHPPT_N"/>
</dbReference>
<dbReference type="InterPro" id="IPR037143">
    <property type="entry name" value="4-PPantetheinyl_Trfase_dom_sf"/>
</dbReference>
<evidence type="ECO:0000313" key="6">
    <source>
        <dbReference type="Proteomes" id="UP000198660"/>
    </source>
</evidence>
<keyword evidence="6" id="KW-1185">Reference proteome</keyword>
<dbReference type="Gene3D" id="3.90.470.20">
    <property type="entry name" value="4'-phosphopantetheinyl transferase domain"/>
    <property type="match status" value="1"/>
</dbReference>
<dbReference type="GO" id="GO:0005829">
    <property type="term" value="C:cytosol"/>
    <property type="evidence" value="ECO:0007669"/>
    <property type="project" value="TreeGrafter"/>
</dbReference>
<evidence type="ECO:0000256" key="1">
    <source>
        <dbReference type="ARBA" id="ARBA00010990"/>
    </source>
</evidence>
<evidence type="ECO:0000259" key="4">
    <source>
        <dbReference type="Pfam" id="PF22624"/>
    </source>
</evidence>
<organism evidence="5 6">
    <name type="scientific">Marininema halotolerans</name>
    <dbReference type="NCBI Taxonomy" id="1155944"/>
    <lineage>
        <taxon>Bacteria</taxon>
        <taxon>Bacillati</taxon>
        <taxon>Bacillota</taxon>
        <taxon>Bacilli</taxon>
        <taxon>Bacillales</taxon>
        <taxon>Thermoactinomycetaceae</taxon>
        <taxon>Marininema</taxon>
    </lineage>
</organism>
<keyword evidence="2 5" id="KW-0808">Transferase</keyword>
<dbReference type="Pfam" id="PF22624">
    <property type="entry name" value="AASDHPPT_N"/>
    <property type="match status" value="1"/>
</dbReference>
<dbReference type="GO" id="GO:0019878">
    <property type="term" value="P:lysine biosynthetic process via aminoadipic acid"/>
    <property type="evidence" value="ECO:0007669"/>
    <property type="project" value="TreeGrafter"/>
</dbReference>
<dbReference type="PANTHER" id="PTHR12215:SF10">
    <property type="entry name" value="L-AMINOADIPATE-SEMIALDEHYDE DEHYDROGENASE-PHOSPHOPANTETHEINYL TRANSFERASE"/>
    <property type="match status" value="1"/>
</dbReference>
<sequence length="231" mass="26403">MSHLIEVSYVKLPLIPIQDLIPYLSLLTDEEKGVFHRYKVDHKKVEFLLGRLLLKSALSSRLGIHPEEITFCKNEYGKLFLTKNSQPSVHFNLSHTHGLLACAVTTECEVGIDVEGTHEDHLGVMKTVFVENEISYIQQQRSDEEKQKAFYRIWTRKEAVMKAIGKGFSLPPLSFSVPTETDADSRFFFYTESLAEGFLLSGAISNVVNDPTWEIEELTWSTLLEQYLPYV</sequence>
<dbReference type="InterPro" id="IPR050559">
    <property type="entry name" value="P-Pant_transferase_sf"/>
</dbReference>
<dbReference type="InterPro" id="IPR008278">
    <property type="entry name" value="4-PPantetheinyl_Trfase_dom"/>
</dbReference>
<dbReference type="PANTHER" id="PTHR12215">
    <property type="entry name" value="PHOSPHOPANTETHEINE TRANSFERASE"/>
    <property type="match status" value="1"/>
</dbReference>
<dbReference type="EMBL" id="FPAA01000017">
    <property type="protein sequence ID" value="SFT01882.1"/>
    <property type="molecule type" value="Genomic_DNA"/>
</dbReference>
<dbReference type="GO" id="GO:0000287">
    <property type="term" value="F:magnesium ion binding"/>
    <property type="evidence" value="ECO:0007669"/>
    <property type="project" value="InterPro"/>
</dbReference>
<gene>
    <name evidence="5" type="ORF">SAMN05444972_11738</name>
</gene>
<comment type="similarity">
    <text evidence="1">Belongs to the P-Pant transferase superfamily. Gsp/Sfp/HetI/AcpT family.</text>
</comment>
<accession>A0A1I6UKA2</accession>
<name>A0A1I6UKA2_9BACL</name>
<dbReference type="Pfam" id="PF01648">
    <property type="entry name" value="ACPS"/>
    <property type="match status" value="1"/>
</dbReference>
<dbReference type="RefSeq" id="WP_091839523.1">
    <property type="nucleotide sequence ID" value="NZ_FPAA01000017.1"/>
</dbReference>